<dbReference type="InterPro" id="IPR029063">
    <property type="entry name" value="SAM-dependent_MTases_sf"/>
</dbReference>
<proteinExistence type="predicted"/>
<dbReference type="Proteomes" id="UP001174932">
    <property type="component" value="Unassembled WGS sequence"/>
</dbReference>
<sequence>MTVVASRFERRHRDLYETEKWATEALIRRFPVHGLTVWEPAAGNHMIADVLREAGATVRTSDIAVYDRQHDAIYDFLVDRPHSEPLVQAIITNPPYGKGNRDAVIFARNALERCDGLVALLLTAKFDFGKTRRFLFADNDRFWAKIALVDRIQWFPGDTSGTEDHAWYIWGPKGARYTKTMFWEGKK</sequence>
<accession>A0ABT8YTE6</accession>
<gene>
    <name evidence="1" type="ORF">Q4481_23635</name>
</gene>
<dbReference type="RefSeq" id="WP_304378889.1">
    <property type="nucleotide sequence ID" value="NZ_JAUOZU010000024.1"/>
</dbReference>
<keyword evidence="2" id="KW-1185">Reference proteome</keyword>
<evidence type="ECO:0008006" key="3">
    <source>
        <dbReference type="Google" id="ProtNLM"/>
    </source>
</evidence>
<name>A0ABT8YTE6_9HYPH</name>
<reference evidence="1" key="2">
    <citation type="submission" date="2023-07" db="EMBL/GenBank/DDBJ databases">
        <authorList>
            <person name="Shen H."/>
        </authorList>
    </citation>
    <scope>NUCLEOTIDE SEQUENCE</scope>
    <source>
        <strain evidence="1">TNR-22</strain>
    </source>
</reference>
<dbReference type="InterPro" id="IPR002052">
    <property type="entry name" value="DNA_methylase_N6_adenine_CS"/>
</dbReference>
<evidence type="ECO:0000313" key="1">
    <source>
        <dbReference type="EMBL" id="MDO6966959.1"/>
    </source>
</evidence>
<evidence type="ECO:0000313" key="2">
    <source>
        <dbReference type="Proteomes" id="UP001174932"/>
    </source>
</evidence>
<comment type="caution">
    <text evidence="1">The sequence shown here is derived from an EMBL/GenBank/DDBJ whole genome shotgun (WGS) entry which is preliminary data.</text>
</comment>
<dbReference type="EMBL" id="JAUOZU010000024">
    <property type="protein sequence ID" value="MDO6966959.1"/>
    <property type="molecule type" value="Genomic_DNA"/>
</dbReference>
<organism evidence="1 2">
    <name type="scientific">Rhizobium alvei</name>
    <dbReference type="NCBI Taxonomy" id="1132659"/>
    <lineage>
        <taxon>Bacteria</taxon>
        <taxon>Pseudomonadati</taxon>
        <taxon>Pseudomonadota</taxon>
        <taxon>Alphaproteobacteria</taxon>
        <taxon>Hyphomicrobiales</taxon>
        <taxon>Rhizobiaceae</taxon>
        <taxon>Rhizobium/Agrobacterium group</taxon>
        <taxon>Rhizobium</taxon>
    </lineage>
</organism>
<dbReference type="PROSITE" id="PS00092">
    <property type="entry name" value="N6_MTASE"/>
    <property type="match status" value="1"/>
</dbReference>
<dbReference type="SUPFAM" id="SSF53335">
    <property type="entry name" value="S-adenosyl-L-methionine-dependent methyltransferases"/>
    <property type="match status" value="1"/>
</dbReference>
<reference evidence="1" key="1">
    <citation type="journal article" date="2015" name="Int. J. Syst. Evol. Microbiol.">
        <title>Rhizobium alvei sp. nov., isolated from a freshwater river.</title>
        <authorList>
            <person name="Sheu S.Y."/>
            <person name="Huang H.W."/>
            <person name="Young C.C."/>
            <person name="Chen W.M."/>
        </authorList>
    </citation>
    <scope>NUCLEOTIDE SEQUENCE</scope>
    <source>
        <strain evidence="1">TNR-22</strain>
    </source>
</reference>
<protein>
    <recommendedName>
        <fullName evidence="3">Methyltransferase</fullName>
    </recommendedName>
</protein>